<comment type="caution">
    <text evidence="7">The sequence shown here is derived from an EMBL/GenBank/DDBJ whole genome shotgun (WGS) entry which is preliminary data.</text>
</comment>
<dbReference type="SUPFAM" id="SSF51998">
    <property type="entry name" value="PFL-like glycyl radical enzymes"/>
    <property type="match status" value="1"/>
</dbReference>
<dbReference type="PROSITE" id="PS51149">
    <property type="entry name" value="GLY_RADICAL_2"/>
    <property type="match status" value="1"/>
</dbReference>
<feature type="modified residue" description="Glycine radical" evidence="3">
    <location>
        <position position="805"/>
    </location>
</feature>
<accession>A0A2L2XCG9</accession>
<feature type="region of interest" description="Disordered" evidence="4">
    <location>
        <begin position="697"/>
        <end position="716"/>
    </location>
</feature>
<sequence length="829" mass="92820">MGCCTVLTPQEQRILNEEAGQLNSRYSQKGRERVNNILNSFKRTAPRISLDRARFMTDSFKETQGQPLVLRWAKALKHIVENIPVHIGEYDLVVGRADGHPGRHGLIYPELDGGFLDQALERLTQGKTPYIITDEDIRAAKEEIVPYWKGKTFHEILAAALPEDTRKLIFDPDDMFYQRYVVTQTASIRSSLQWVHDYEKVLKRGFGDLKREAEEKLAALDPLNPKDIVEKRPFLEAAVLACESVIIFAKRYARLAAEMAAQESDGRRRKELLEIAGICQWVPENPARTFQEAVQSVWLTQVVSRLEQNIGAVVGNGRMDQYFYPYYKKDIEEGRITEESALELLESLWINMAQFVNLKVSPAGADFTEGYSHWEALTIGGKTRDGKDATNGLSYLILRSKREFPLNYPDLAARIHVQSPEQFIHQVSETIKEGSGFPKLLNDEEIIPLLLAKGAAIEEANDYCASGCSEVRMVNRETYTSPCAWLNLGSALEMALNDGKIKAFNNERVGAGTGDPRNFATFDHFWKAYLAQQEFILKHAFIQQYVVDILRPKNFAAPMASVLHDLCMKECKDLHAGDIPDSINLGFYDLLGFGTVVDSLAAIKKLVYDDKRITMDELLEALDSNFEGREVIRQLCLNAPKYGNNDMYADSIGRDIEAHAISFSKRYPTASGGELDVRYVPVTSHIPLGKIVGATPNGRKAGMPLSDGGGPSHGADTRGPSANLNSIANTKCMGAKERAARLVNLKLSPSAVAGNEGTGKLMSIIRTFCDLKLWHLQFNVINRETLLAAQEDPEKYRNLLVRVAGYSAYFVDLSTELQNEIIARTEHVF</sequence>
<dbReference type="PANTHER" id="PTHR43641">
    <property type="entry name" value="FORMATE ACETYLTRANSFERASE 3-RELATED"/>
    <property type="match status" value="1"/>
</dbReference>
<dbReference type="EMBL" id="BFAV01000124">
    <property type="protein sequence ID" value="GBF33938.1"/>
    <property type="molecule type" value="Genomic_DNA"/>
</dbReference>
<gene>
    <name evidence="7" type="ORF">DCCM_3049</name>
</gene>
<dbReference type="AlphaFoldDB" id="A0A2L2XCG9"/>
<keyword evidence="1 3" id="KW-0556">Organic radical</keyword>
<dbReference type="RefSeq" id="WP_104372257.1">
    <property type="nucleotide sequence ID" value="NZ_BFAV01000124.1"/>
</dbReference>
<organism evidence="7 8">
    <name type="scientific">Desulfocucumis palustris</name>
    <dbReference type="NCBI Taxonomy" id="1898651"/>
    <lineage>
        <taxon>Bacteria</taxon>
        <taxon>Bacillati</taxon>
        <taxon>Bacillota</taxon>
        <taxon>Clostridia</taxon>
        <taxon>Eubacteriales</taxon>
        <taxon>Desulfocucumaceae</taxon>
        <taxon>Desulfocucumis</taxon>
    </lineage>
</organism>
<evidence type="ECO:0000256" key="2">
    <source>
        <dbReference type="ARBA" id="ARBA00023239"/>
    </source>
</evidence>
<dbReference type="InterPro" id="IPR001150">
    <property type="entry name" value="Gly_radical"/>
</dbReference>
<dbReference type="PROSITE" id="PS51554">
    <property type="entry name" value="PFL"/>
    <property type="match status" value="1"/>
</dbReference>
<reference evidence="8" key="1">
    <citation type="submission" date="2018-02" db="EMBL/GenBank/DDBJ databases">
        <title>Genome sequence of Desulfocucumis palustris strain NAW-5.</title>
        <authorList>
            <person name="Watanabe M."/>
            <person name="Kojima H."/>
            <person name="Fukui M."/>
        </authorList>
    </citation>
    <scope>NUCLEOTIDE SEQUENCE [LARGE SCALE GENOMIC DNA]</scope>
    <source>
        <strain evidence="8">NAW-5</strain>
    </source>
</reference>
<dbReference type="Gene3D" id="3.20.70.20">
    <property type="match status" value="1"/>
</dbReference>
<protein>
    <submittedName>
        <fullName evidence="7">Pyruvate formate-lyase</fullName>
    </submittedName>
</protein>
<dbReference type="InterPro" id="IPR004184">
    <property type="entry name" value="PFL_dom"/>
</dbReference>
<keyword evidence="7" id="KW-0670">Pyruvate</keyword>
<evidence type="ECO:0000256" key="1">
    <source>
        <dbReference type="ARBA" id="ARBA00022818"/>
    </source>
</evidence>
<keyword evidence="8" id="KW-1185">Reference proteome</keyword>
<dbReference type="OrthoDB" id="9803969at2"/>
<dbReference type="PANTHER" id="PTHR43641:SF2">
    <property type="entry name" value="DEHYDRATASE YBIW-RELATED"/>
    <property type="match status" value="1"/>
</dbReference>
<dbReference type="InterPro" id="IPR051215">
    <property type="entry name" value="GRE"/>
</dbReference>
<dbReference type="Pfam" id="PF01228">
    <property type="entry name" value="Gly_radical"/>
    <property type="match status" value="1"/>
</dbReference>
<keyword evidence="2 7" id="KW-0456">Lyase</keyword>
<evidence type="ECO:0000259" key="5">
    <source>
        <dbReference type="PROSITE" id="PS51149"/>
    </source>
</evidence>
<evidence type="ECO:0000259" key="6">
    <source>
        <dbReference type="PROSITE" id="PS51554"/>
    </source>
</evidence>
<evidence type="ECO:0000313" key="7">
    <source>
        <dbReference type="EMBL" id="GBF33938.1"/>
    </source>
</evidence>
<evidence type="ECO:0000256" key="3">
    <source>
        <dbReference type="PROSITE-ProRule" id="PRU00493"/>
    </source>
</evidence>
<name>A0A2L2XCG9_9FIRM</name>
<dbReference type="GO" id="GO:0005829">
    <property type="term" value="C:cytosol"/>
    <property type="evidence" value="ECO:0007669"/>
    <property type="project" value="TreeGrafter"/>
</dbReference>
<feature type="domain" description="PFL" evidence="6">
    <location>
        <begin position="32"/>
        <end position="700"/>
    </location>
</feature>
<dbReference type="Pfam" id="PF02901">
    <property type="entry name" value="PFL-like"/>
    <property type="match status" value="1"/>
</dbReference>
<dbReference type="GO" id="GO:0016829">
    <property type="term" value="F:lyase activity"/>
    <property type="evidence" value="ECO:0007669"/>
    <property type="project" value="UniProtKB-KW"/>
</dbReference>
<proteinExistence type="predicted"/>
<feature type="domain" description="Glycine radical" evidence="5">
    <location>
        <begin position="707"/>
        <end position="829"/>
    </location>
</feature>
<evidence type="ECO:0000256" key="4">
    <source>
        <dbReference type="SAM" id="MobiDB-lite"/>
    </source>
</evidence>
<evidence type="ECO:0000313" key="8">
    <source>
        <dbReference type="Proteomes" id="UP000239549"/>
    </source>
</evidence>
<dbReference type="Proteomes" id="UP000239549">
    <property type="component" value="Unassembled WGS sequence"/>
</dbReference>